<gene>
    <name evidence="2" type="ORF">Lac1_19100</name>
</gene>
<evidence type="ECO:0008006" key="4">
    <source>
        <dbReference type="Google" id="ProtNLM"/>
    </source>
</evidence>
<evidence type="ECO:0000256" key="1">
    <source>
        <dbReference type="SAM" id="SignalP"/>
    </source>
</evidence>
<name>A0ABM8IAZ4_9FIRM</name>
<organism evidence="2 3">
    <name type="scientific">Claveliimonas bilis</name>
    <dbReference type="NCBI Taxonomy" id="3028070"/>
    <lineage>
        <taxon>Bacteria</taxon>
        <taxon>Bacillati</taxon>
        <taxon>Bacillota</taxon>
        <taxon>Clostridia</taxon>
        <taxon>Lachnospirales</taxon>
        <taxon>Lachnospiraceae</taxon>
        <taxon>Claveliimonas</taxon>
    </lineage>
</organism>
<accession>A0ABM8IAZ4</accession>
<dbReference type="PROSITE" id="PS51257">
    <property type="entry name" value="PROKAR_LIPOPROTEIN"/>
    <property type="match status" value="1"/>
</dbReference>
<dbReference type="RefSeq" id="WP_316264770.1">
    <property type="nucleotide sequence ID" value="NZ_AP027742.1"/>
</dbReference>
<dbReference type="Proteomes" id="UP001305815">
    <property type="component" value="Chromosome"/>
</dbReference>
<sequence length="216" mass="23807">MKRRKKAVGLLVAAAVMLLTACKMSPEEVGTYAQSILDASYKADFDEYTEQTDSTKEEAENLYENNIDQMMTIAGYDSAGLSDELLDNYRQLFKDMLALAEYEVGEVTEEEDGSFTVAVTAKPLTAFEGLEAEVTEAVQAELAGITDVSQIPGEDEINQMVFQKMYEGLQSRMESPTYGEPQQVDLHVAADSDNVYSVAESDLTALDQILFPTEGF</sequence>
<reference evidence="3" key="1">
    <citation type="journal article" date="2023" name="Int. J. Syst. Evol. Microbiol.">
        <title>Claveliimonas bilis gen. nov., sp. nov., deoxycholic acid-producing bacteria isolated from human faeces, and reclassification of Sellimonas monacensis Zenner et al. 2021 as Claveliimonas monacensis comb. nov.</title>
        <authorList>
            <person name="Hisatomi A."/>
            <person name="Kastawa N.W.E.P.G."/>
            <person name="Song I."/>
            <person name="Ohkuma M."/>
            <person name="Fukiya S."/>
            <person name="Sakamoto M."/>
        </authorList>
    </citation>
    <scope>NUCLEOTIDE SEQUENCE [LARGE SCALE GENOMIC DNA]</scope>
    <source>
        <strain evidence="3">12BBH14</strain>
    </source>
</reference>
<protein>
    <recommendedName>
        <fullName evidence="4">DUF5105 domain-containing protein</fullName>
    </recommendedName>
</protein>
<dbReference type="EMBL" id="AP027742">
    <property type="protein sequence ID" value="BDZ77727.1"/>
    <property type="molecule type" value="Genomic_DNA"/>
</dbReference>
<keyword evidence="1" id="KW-0732">Signal</keyword>
<evidence type="ECO:0000313" key="2">
    <source>
        <dbReference type="EMBL" id="BDZ77727.1"/>
    </source>
</evidence>
<keyword evidence="3" id="KW-1185">Reference proteome</keyword>
<feature type="signal peptide" evidence="1">
    <location>
        <begin position="1"/>
        <end position="25"/>
    </location>
</feature>
<proteinExistence type="predicted"/>
<feature type="chain" id="PRO_5045153842" description="DUF5105 domain-containing protein" evidence="1">
    <location>
        <begin position="26"/>
        <end position="216"/>
    </location>
</feature>
<evidence type="ECO:0000313" key="3">
    <source>
        <dbReference type="Proteomes" id="UP001305815"/>
    </source>
</evidence>